<keyword evidence="1" id="KW-0472">Membrane</keyword>
<evidence type="ECO:0000313" key="2">
    <source>
        <dbReference type="EMBL" id="MEJ2904142.1"/>
    </source>
</evidence>
<reference evidence="2 3" key="1">
    <citation type="submission" date="2024-03" db="EMBL/GenBank/DDBJ databases">
        <title>Sequence of Lycoming College Course Isolates.</title>
        <authorList>
            <person name="Plotts O."/>
            <person name="Newman J."/>
        </authorList>
    </citation>
    <scope>NUCLEOTIDE SEQUENCE [LARGE SCALE GENOMIC DNA]</scope>
    <source>
        <strain evidence="2 3">CJB-3</strain>
    </source>
</reference>
<name>A0ABU8NRP8_9SPHI</name>
<keyword evidence="1" id="KW-0812">Transmembrane</keyword>
<evidence type="ECO:0008006" key="4">
    <source>
        <dbReference type="Google" id="ProtNLM"/>
    </source>
</evidence>
<feature type="transmembrane region" description="Helical" evidence="1">
    <location>
        <begin position="72"/>
        <end position="94"/>
    </location>
</feature>
<gene>
    <name evidence="2" type="ORF">WAE58_16980</name>
</gene>
<organism evidence="2 3">
    <name type="scientific">Pedobacter panaciterrae</name>
    <dbReference type="NCBI Taxonomy" id="363849"/>
    <lineage>
        <taxon>Bacteria</taxon>
        <taxon>Pseudomonadati</taxon>
        <taxon>Bacteroidota</taxon>
        <taxon>Sphingobacteriia</taxon>
        <taxon>Sphingobacteriales</taxon>
        <taxon>Sphingobacteriaceae</taxon>
        <taxon>Pedobacter</taxon>
    </lineage>
</organism>
<dbReference type="RefSeq" id="WP_172659233.1">
    <property type="nucleotide sequence ID" value="NZ_CBFGNQ010000017.1"/>
</dbReference>
<comment type="caution">
    <text evidence="2">The sequence shown here is derived from an EMBL/GenBank/DDBJ whole genome shotgun (WGS) entry which is preliminary data.</text>
</comment>
<accession>A0ABU8NRP8</accession>
<keyword evidence="3" id="KW-1185">Reference proteome</keyword>
<evidence type="ECO:0000256" key="1">
    <source>
        <dbReference type="SAM" id="Phobius"/>
    </source>
</evidence>
<evidence type="ECO:0000313" key="3">
    <source>
        <dbReference type="Proteomes" id="UP001378956"/>
    </source>
</evidence>
<dbReference type="Proteomes" id="UP001378956">
    <property type="component" value="Unassembled WGS sequence"/>
</dbReference>
<proteinExistence type="predicted"/>
<keyword evidence="1" id="KW-1133">Transmembrane helix</keyword>
<dbReference type="EMBL" id="JBBEUB010000005">
    <property type="protein sequence ID" value="MEJ2904142.1"/>
    <property type="molecule type" value="Genomic_DNA"/>
</dbReference>
<protein>
    <recommendedName>
        <fullName evidence="4">FecR family protein</fullName>
    </recommendedName>
</protein>
<sequence length="213" mass="23537">MNINQELIERYHRDECTQEERKAVEDWLFADDSAEELDLPVGEDKAAHKAAIWNEIAPAPAKESITKSHSLSFWKGAVAASIVLGLLGLGFYQFTIKTKNDSPQFVSVDNTSAISVRHLDSKGYNISVGPNTLAKINYATGSVDLSGSMLISPKKDVELKFKGTDKKISLKGGQTYIILNGKTDEDKIIVVSERNLMDLPPVLQKQIINQFSI</sequence>